<dbReference type="Gene3D" id="1.20.1280.290">
    <property type="match status" value="1"/>
</dbReference>
<evidence type="ECO:0000313" key="2">
    <source>
        <dbReference type="Proteomes" id="UP000410492"/>
    </source>
</evidence>
<proteinExistence type="predicted"/>
<gene>
    <name evidence="1" type="ORF">CALMAC_LOCUS488</name>
</gene>
<sequence>MAALVTFLWLLYGLLIKNGFIIFQNGVGFTLCSIQLFLKFLYGKPPDHSD</sequence>
<dbReference type="InterPro" id="IPR004316">
    <property type="entry name" value="SWEET_rpt"/>
</dbReference>
<dbReference type="EMBL" id="CAACVG010000498">
    <property type="protein sequence ID" value="VEN34209.1"/>
    <property type="molecule type" value="Genomic_DNA"/>
</dbReference>
<organism evidence="1 2">
    <name type="scientific">Callosobruchus maculatus</name>
    <name type="common">Southern cowpea weevil</name>
    <name type="synonym">Pulse bruchid</name>
    <dbReference type="NCBI Taxonomy" id="64391"/>
    <lineage>
        <taxon>Eukaryota</taxon>
        <taxon>Metazoa</taxon>
        <taxon>Ecdysozoa</taxon>
        <taxon>Arthropoda</taxon>
        <taxon>Hexapoda</taxon>
        <taxon>Insecta</taxon>
        <taxon>Pterygota</taxon>
        <taxon>Neoptera</taxon>
        <taxon>Endopterygota</taxon>
        <taxon>Coleoptera</taxon>
        <taxon>Polyphaga</taxon>
        <taxon>Cucujiformia</taxon>
        <taxon>Chrysomeloidea</taxon>
        <taxon>Chrysomelidae</taxon>
        <taxon>Bruchinae</taxon>
        <taxon>Bruchini</taxon>
        <taxon>Callosobruchus</taxon>
    </lineage>
</organism>
<evidence type="ECO:0000313" key="1">
    <source>
        <dbReference type="EMBL" id="VEN34209.1"/>
    </source>
</evidence>
<dbReference type="AlphaFoldDB" id="A0A653BFL7"/>
<dbReference type="Pfam" id="PF03083">
    <property type="entry name" value="MtN3_slv"/>
    <property type="match status" value="1"/>
</dbReference>
<accession>A0A653BFL7</accession>
<name>A0A653BFL7_CALMS</name>
<reference evidence="1 2" key="1">
    <citation type="submission" date="2019-01" db="EMBL/GenBank/DDBJ databases">
        <authorList>
            <person name="Sayadi A."/>
        </authorList>
    </citation>
    <scope>NUCLEOTIDE SEQUENCE [LARGE SCALE GENOMIC DNA]</scope>
</reference>
<keyword evidence="2" id="KW-1185">Reference proteome</keyword>
<dbReference type="GO" id="GO:0016020">
    <property type="term" value="C:membrane"/>
    <property type="evidence" value="ECO:0007669"/>
    <property type="project" value="InterPro"/>
</dbReference>
<protein>
    <submittedName>
        <fullName evidence="1">Uncharacterized protein</fullName>
    </submittedName>
</protein>
<dbReference type="Proteomes" id="UP000410492">
    <property type="component" value="Unassembled WGS sequence"/>
</dbReference>